<proteinExistence type="predicted"/>
<dbReference type="STRING" id="91604.ID47_11340"/>
<dbReference type="AlphaFoldDB" id="A0A077AX72"/>
<dbReference type="Proteomes" id="UP000028926">
    <property type="component" value="Chromosome"/>
</dbReference>
<protein>
    <submittedName>
        <fullName evidence="1">Uncharacterized protein</fullName>
    </submittedName>
</protein>
<keyword evidence="2" id="KW-1185">Reference proteome</keyword>
<dbReference type="EMBL" id="CP008941">
    <property type="protein sequence ID" value="AIK97196.1"/>
    <property type="molecule type" value="Genomic_DNA"/>
</dbReference>
<organism evidence="1 2">
    <name type="scientific">Candidatus Odyssella acanthamoebae</name>
    <dbReference type="NCBI Taxonomy" id="91604"/>
    <lineage>
        <taxon>Bacteria</taxon>
        <taxon>Pseudomonadati</taxon>
        <taxon>Pseudomonadota</taxon>
        <taxon>Alphaproteobacteria</taxon>
        <taxon>Holosporales</taxon>
        <taxon>Candidatus Paracaedibacteraceae</taxon>
        <taxon>Candidatus Odyssella</taxon>
    </lineage>
</organism>
<sequence>MKKHPYAQFENTENWKILKSALLKLKKNKDVEFNTPMEYILGFLVQSLYETKIKPQTNKCEQD</sequence>
<dbReference type="RefSeq" id="WP_038466439.1">
    <property type="nucleotide sequence ID" value="NZ_CP008941.1"/>
</dbReference>
<dbReference type="OrthoDB" id="2973379at2"/>
<accession>A0A077AX72</accession>
<dbReference type="HOGENOM" id="CLU_2877466_0_0_5"/>
<gene>
    <name evidence="1" type="ORF">ID47_11340</name>
</gene>
<reference evidence="1 2" key="1">
    <citation type="submission" date="2014-07" db="EMBL/GenBank/DDBJ databases">
        <title>Comparative genomic insights into amoeba endosymbionts belonging to the families of Holosporaceae and Candidatus Midichloriaceae within Rickettsiales.</title>
        <authorList>
            <person name="Wang Z."/>
            <person name="Wu M."/>
        </authorList>
    </citation>
    <scope>NUCLEOTIDE SEQUENCE [LARGE SCALE GENOMIC DNA]</scope>
    <source>
        <strain evidence="1">PRA3</strain>
    </source>
</reference>
<evidence type="ECO:0000313" key="2">
    <source>
        <dbReference type="Proteomes" id="UP000028926"/>
    </source>
</evidence>
<evidence type="ECO:0000313" key="1">
    <source>
        <dbReference type="EMBL" id="AIK97196.1"/>
    </source>
</evidence>
<name>A0A077AX72_9PROT</name>
<dbReference type="KEGG" id="paca:ID47_11340"/>